<dbReference type="Proteomes" id="UP001360560">
    <property type="component" value="Unassembled WGS sequence"/>
</dbReference>
<comment type="subcellular location">
    <subcellularLocation>
        <location evidence="1">Membrane</location>
    </subcellularLocation>
</comment>
<dbReference type="Pfam" id="PF07064">
    <property type="entry name" value="RIC1"/>
    <property type="match status" value="1"/>
</dbReference>
<dbReference type="GO" id="GO:0006886">
    <property type="term" value="P:intracellular protein transport"/>
    <property type="evidence" value="ECO:0007669"/>
    <property type="project" value="InterPro"/>
</dbReference>
<dbReference type="GO" id="GO:0005829">
    <property type="term" value="C:cytosol"/>
    <property type="evidence" value="ECO:0007669"/>
    <property type="project" value="TreeGrafter"/>
</dbReference>
<evidence type="ECO:0000256" key="2">
    <source>
        <dbReference type="ARBA" id="ARBA00023136"/>
    </source>
</evidence>
<reference evidence="5 6" key="1">
    <citation type="journal article" date="2023" name="Elife">
        <title>Identification of key yeast species and microbe-microbe interactions impacting larval growth of Drosophila in the wild.</title>
        <authorList>
            <person name="Mure A."/>
            <person name="Sugiura Y."/>
            <person name="Maeda R."/>
            <person name="Honda K."/>
            <person name="Sakurai N."/>
            <person name="Takahashi Y."/>
            <person name="Watada M."/>
            <person name="Katoh T."/>
            <person name="Gotoh A."/>
            <person name="Gotoh Y."/>
            <person name="Taniguchi I."/>
            <person name="Nakamura K."/>
            <person name="Hayashi T."/>
            <person name="Katayama T."/>
            <person name="Uemura T."/>
            <person name="Hattori Y."/>
        </authorList>
    </citation>
    <scope>NUCLEOTIDE SEQUENCE [LARGE SCALE GENOMIC DNA]</scope>
    <source>
        <strain evidence="5 6">SC-9</strain>
    </source>
</reference>
<evidence type="ECO:0000259" key="4">
    <source>
        <dbReference type="Pfam" id="PF07064"/>
    </source>
</evidence>
<dbReference type="GO" id="GO:0034066">
    <property type="term" value="C:Ric1-Rgp1 guanyl-nucleotide exchange factor complex"/>
    <property type="evidence" value="ECO:0007669"/>
    <property type="project" value="InterPro"/>
</dbReference>
<name>A0AAV5QRJ2_9ASCO</name>
<dbReference type="EMBL" id="BTFZ01000012">
    <property type="protein sequence ID" value="GMM37533.1"/>
    <property type="molecule type" value="Genomic_DNA"/>
</dbReference>
<keyword evidence="2" id="KW-0472">Membrane</keyword>
<dbReference type="GO" id="GO:0042147">
    <property type="term" value="P:retrograde transport, endosome to Golgi"/>
    <property type="evidence" value="ECO:0007669"/>
    <property type="project" value="TreeGrafter"/>
</dbReference>
<feature type="domain" description="RIC1 C-terminal alpha solenoid region" evidence="4">
    <location>
        <begin position="965"/>
        <end position="1148"/>
    </location>
</feature>
<organism evidence="5 6">
    <name type="scientific">Saccharomycopsis crataegensis</name>
    <dbReference type="NCBI Taxonomy" id="43959"/>
    <lineage>
        <taxon>Eukaryota</taxon>
        <taxon>Fungi</taxon>
        <taxon>Dikarya</taxon>
        <taxon>Ascomycota</taxon>
        <taxon>Saccharomycotina</taxon>
        <taxon>Saccharomycetes</taxon>
        <taxon>Saccharomycopsidaceae</taxon>
        <taxon>Saccharomycopsis</taxon>
    </lineage>
</organism>
<dbReference type="InterPro" id="IPR040096">
    <property type="entry name" value="Ric1"/>
</dbReference>
<sequence>MFWPLVTPSELDITDLVNGDSLIQIATPSADPRTPFAIISKTSIYVVNQQPLTILASHIRSPESIESYGFNVSMKTIVEPPSKLHASSSSSNSKVLIVQTEKNYLMVYSINGPTVNRDSKYELLQVYDKTGSDHLIQDVYPVDKTLSFFNFSSFSGGDTNQYRNDKINGVKFLESDFEDETTRIYDSGLKFRLVLKISNDLKGYQLMPDGHLCIITNKKSNENSQEEEEEQQQQQKSPSSDTIANNLAIQTINIRGSQETVKSCFIDEFPWFNEPDLQSIKYFTYNEKWDLFAFITNSGNCWMFKSTNPKNRLDFTQTTGNCVYRLGNAKQVLVNGTFNLVLIVTSNDDIFYYNMNHTRQKSPGFQIQLIKKFKKPLNSKKILSVKFSKLENLLLVSYSNGWCLLSIFGNINFSTFDYDDNLGITGVNASSGNNNRMGSHNWFTKVKDLDVYCNDSCLLVINDYGLYSFKLLKWSCLDVQSDLSTKRPVLYHESMIYIFNGIDDTTEASSIPEISETTKELTKGFNILDIPIYRYSLVKPIKMVSVSKNGLNLAIYGGNSYNFDRDIVDNAFNDTNKNNLLVYSFDTNTWHRFIDSYYDSLNIGCNILWWQNEYVFVDNYNPDTNHYEILMLNVGKVFKSVGKSSRSRATMNSNGHSSDRGRKDQRVADDGRNDPVGEIGSVTEFDSQCIIWRYEIGPTPVKYINLDNSLDELIIMTSDMKLVIFKLDQQTVGKTKDSSTDEMDSANDYKVYRKQVSINLIIKLSLKNLHIDVDSLGNFNLIKISQFSNDLLMLVNGNLYLLSLVKDESGDRAAVYSYEMFLVYNNIEFVNKINNESFYFFNGDDVLYLDDLDMQYNKNHLVSHGITSEITTRSASMLAKINKLRSLKISNFDEQFYPIFMNSTKNYYITGLTVDIVSISRRGQDLLGEQEKILKLLTTKKFFLHDLISFELDKVIVANDGEVMEAQLDAKLVEIFDKYHHCGNFEYSLEMLLYMVTTKDNENDSHSNTDFKLRLLLVLIKKLKLNYLSIIAKCLRKIEVEYWDRVFDQLNLTSKQLLHECIRIKDYKTAGYYLIILLSHKTTTTIVQEEEEIDESDKQEIMSLLKIMVENFDDPKYNKNNELWDMAIELIRFLKVLDGSGEILQQSITFLSSG</sequence>
<feature type="region of interest" description="Disordered" evidence="3">
    <location>
        <begin position="221"/>
        <end position="242"/>
    </location>
</feature>
<dbReference type="InterPro" id="IPR009771">
    <property type="entry name" value="RIC1_C"/>
</dbReference>
<evidence type="ECO:0000256" key="1">
    <source>
        <dbReference type="ARBA" id="ARBA00004370"/>
    </source>
</evidence>
<dbReference type="AlphaFoldDB" id="A0AAV5QRJ2"/>
<feature type="region of interest" description="Disordered" evidence="3">
    <location>
        <begin position="645"/>
        <end position="679"/>
    </location>
</feature>
<dbReference type="GeneID" id="90075508"/>
<proteinExistence type="predicted"/>
<evidence type="ECO:0000256" key="3">
    <source>
        <dbReference type="SAM" id="MobiDB-lite"/>
    </source>
</evidence>
<keyword evidence="6" id="KW-1185">Reference proteome</keyword>
<dbReference type="PANTHER" id="PTHR22746">
    <property type="entry name" value="RAB6A-GEF COMPLEX PARTNER PROTEIN 1"/>
    <property type="match status" value="1"/>
</dbReference>
<feature type="compositionally biased region" description="Basic and acidic residues" evidence="3">
    <location>
        <begin position="657"/>
        <end position="675"/>
    </location>
</feature>
<dbReference type="RefSeq" id="XP_064854529.1">
    <property type="nucleotide sequence ID" value="XM_064998457.1"/>
</dbReference>
<feature type="compositionally biased region" description="Polar residues" evidence="3">
    <location>
        <begin position="645"/>
        <end position="656"/>
    </location>
</feature>
<dbReference type="PANTHER" id="PTHR22746:SF10">
    <property type="entry name" value="GUANINE NUCLEOTIDE EXCHANGE FACTOR SUBUNIT RIC1"/>
    <property type="match status" value="1"/>
</dbReference>
<dbReference type="GO" id="GO:0000139">
    <property type="term" value="C:Golgi membrane"/>
    <property type="evidence" value="ECO:0007669"/>
    <property type="project" value="TreeGrafter"/>
</dbReference>
<accession>A0AAV5QRJ2</accession>
<protein>
    <recommendedName>
        <fullName evidence="4">RIC1 C-terminal alpha solenoid region domain-containing protein</fullName>
    </recommendedName>
</protein>
<evidence type="ECO:0000313" key="5">
    <source>
        <dbReference type="EMBL" id="GMM37533.1"/>
    </source>
</evidence>
<gene>
    <name evidence="5" type="ORF">DASC09_048580</name>
</gene>
<comment type="caution">
    <text evidence="5">The sequence shown here is derived from an EMBL/GenBank/DDBJ whole genome shotgun (WGS) entry which is preliminary data.</text>
</comment>
<evidence type="ECO:0000313" key="6">
    <source>
        <dbReference type="Proteomes" id="UP001360560"/>
    </source>
</evidence>